<evidence type="ECO:0000313" key="2">
    <source>
        <dbReference type="EMBL" id="MBM2620607.1"/>
    </source>
</evidence>
<dbReference type="SUPFAM" id="SSF52266">
    <property type="entry name" value="SGNH hydrolase"/>
    <property type="match status" value="1"/>
</dbReference>
<dbReference type="RefSeq" id="WP_203380588.1">
    <property type="nucleotide sequence ID" value="NZ_JAENHP010000015.1"/>
</dbReference>
<organism evidence="2 3">
    <name type="scientific">Paractinoplanes ovalisporus</name>
    <dbReference type="NCBI Taxonomy" id="2810368"/>
    <lineage>
        <taxon>Bacteria</taxon>
        <taxon>Bacillati</taxon>
        <taxon>Actinomycetota</taxon>
        <taxon>Actinomycetes</taxon>
        <taxon>Micromonosporales</taxon>
        <taxon>Micromonosporaceae</taxon>
        <taxon>Paractinoplanes</taxon>
    </lineage>
</organism>
<evidence type="ECO:0000256" key="1">
    <source>
        <dbReference type="SAM" id="MobiDB-lite"/>
    </source>
</evidence>
<dbReference type="Gene3D" id="3.40.50.1110">
    <property type="entry name" value="SGNH hydrolase"/>
    <property type="match status" value="1"/>
</dbReference>
<reference evidence="2 3" key="1">
    <citation type="submission" date="2021-01" db="EMBL/GenBank/DDBJ databases">
        <title>Actinoplanes sp. nov. LDG1-06 isolated from lichen.</title>
        <authorList>
            <person name="Saeng-In P."/>
            <person name="Phongsopitanun W."/>
            <person name="Kanchanasin P."/>
            <person name="Yuki M."/>
            <person name="Kudo T."/>
            <person name="Ohkuma M."/>
            <person name="Tanasupawat S."/>
        </authorList>
    </citation>
    <scope>NUCLEOTIDE SEQUENCE [LARGE SCALE GENOMIC DNA]</scope>
    <source>
        <strain evidence="2 3">LDG1-06</strain>
    </source>
</reference>
<protein>
    <submittedName>
        <fullName evidence="2">Uncharacterized protein</fullName>
    </submittedName>
</protein>
<sequence>MRYAAVVDPGRNIDAFSGHSLSDPLPSSTLPSASVTPAVCRRDDAWINGRQIDTLHQRPRPTSLHPDYEGQRAYAGVVLGSLDG</sequence>
<dbReference type="InterPro" id="IPR036514">
    <property type="entry name" value="SGNH_hydro_sf"/>
</dbReference>
<gene>
    <name evidence="2" type="ORF">JIG36_34405</name>
</gene>
<proteinExistence type="predicted"/>
<keyword evidence="3" id="KW-1185">Reference proteome</keyword>
<comment type="caution">
    <text evidence="2">The sequence shown here is derived from an EMBL/GenBank/DDBJ whole genome shotgun (WGS) entry which is preliminary data.</text>
</comment>
<name>A0ABS2AL71_9ACTN</name>
<dbReference type="Proteomes" id="UP000632138">
    <property type="component" value="Unassembled WGS sequence"/>
</dbReference>
<evidence type="ECO:0000313" key="3">
    <source>
        <dbReference type="Proteomes" id="UP000632138"/>
    </source>
</evidence>
<feature type="compositionally biased region" description="Low complexity" evidence="1">
    <location>
        <begin position="20"/>
        <end position="34"/>
    </location>
</feature>
<feature type="region of interest" description="Disordered" evidence="1">
    <location>
        <begin position="15"/>
        <end position="34"/>
    </location>
</feature>
<accession>A0ABS2AL71</accession>
<dbReference type="EMBL" id="JAENHP010000015">
    <property type="protein sequence ID" value="MBM2620607.1"/>
    <property type="molecule type" value="Genomic_DNA"/>
</dbReference>